<sequence>MLRAGLVYLVLFLTFVGLASSAPIPERLSTLVERYDDFNTDFFARSLAILVDRDFDGVDPILSKFPSIADLTIRGTCRVIDTDPARLQLLLYDERDLDKIEYGYGRYLDEDTRRLQAAFHKVKEGFQKFGHIMKKGFQKVGQGLKKFGGMVKSGFQKAGHAIKSGFQKAGHAITSKGGHAIKKGFQIAGHAIKKGFQKVGQFIKTTGAKIAKFGLKIVAAVASVAAKVIKFIPGIGTAASMGLKGLAIGASKASDKIHANLGSKLEKATHGMDYVINPMGSAAKKMGAGGVVANLLTKRRTY</sequence>
<keyword evidence="1" id="KW-0732">Signal</keyword>
<dbReference type="EMBL" id="JADNYJ010000070">
    <property type="protein sequence ID" value="KAF8891947.1"/>
    <property type="molecule type" value="Genomic_DNA"/>
</dbReference>
<name>A0A9P5NL17_GYMJU</name>
<dbReference type="Proteomes" id="UP000724874">
    <property type="component" value="Unassembled WGS sequence"/>
</dbReference>
<organism evidence="2 3">
    <name type="scientific">Gymnopilus junonius</name>
    <name type="common">Spectacular rustgill mushroom</name>
    <name type="synonym">Gymnopilus spectabilis subsp. junonius</name>
    <dbReference type="NCBI Taxonomy" id="109634"/>
    <lineage>
        <taxon>Eukaryota</taxon>
        <taxon>Fungi</taxon>
        <taxon>Dikarya</taxon>
        <taxon>Basidiomycota</taxon>
        <taxon>Agaricomycotina</taxon>
        <taxon>Agaricomycetes</taxon>
        <taxon>Agaricomycetidae</taxon>
        <taxon>Agaricales</taxon>
        <taxon>Agaricineae</taxon>
        <taxon>Hymenogastraceae</taxon>
        <taxon>Gymnopilus</taxon>
    </lineage>
</organism>
<dbReference type="Gene3D" id="1.10.287.700">
    <property type="entry name" value="Helix hairpin bin"/>
    <property type="match status" value="1"/>
</dbReference>
<accession>A0A9P5NL17</accession>
<evidence type="ECO:0000313" key="2">
    <source>
        <dbReference type="EMBL" id="KAF8891947.1"/>
    </source>
</evidence>
<proteinExistence type="predicted"/>
<dbReference type="AlphaFoldDB" id="A0A9P5NL17"/>
<gene>
    <name evidence="2" type="ORF">CPB84DRAFT_1748811</name>
</gene>
<feature type="signal peptide" evidence="1">
    <location>
        <begin position="1"/>
        <end position="21"/>
    </location>
</feature>
<comment type="caution">
    <text evidence="2">The sequence shown here is derived from an EMBL/GenBank/DDBJ whole genome shotgun (WGS) entry which is preliminary data.</text>
</comment>
<keyword evidence="3" id="KW-1185">Reference proteome</keyword>
<evidence type="ECO:0000256" key="1">
    <source>
        <dbReference type="SAM" id="SignalP"/>
    </source>
</evidence>
<feature type="chain" id="PRO_5040370726" evidence="1">
    <location>
        <begin position="22"/>
        <end position="302"/>
    </location>
</feature>
<dbReference type="OrthoDB" id="3058140at2759"/>
<reference evidence="2" key="1">
    <citation type="submission" date="2020-11" db="EMBL/GenBank/DDBJ databases">
        <authorList>
            <consortium name="DOE Joint Genome Institute"/>
            <person name="Ahrendt S."/>
            <person name="Riley R."/>
            <person name="Andreopoulos W."/>
            <person name="LaButti K."/>
            <person name="Pangilinan J."/>
            <person name="Ruiz-duenas F.J."/>
            <person name="Barrasa J.M."/>
            <person name="Sanchez-Garcia M."/>
            <person name="Camarero S."/>
            <person name="Miyauchi S."/>
            <person name="Serrano A."/>
            <person name="Linde D."/>
            <person name="Babiker R."/>
            <person name="Drula E."/>
            <person name="Ayuso-Fernandez I."/>
            <person name="Pacheco R."/>
            <person name="Padilla G."/>
            <person name="Ferreira P."/>
            <person name="Barriuso J."/>
            <person name="Kellner H."/>
            <person name="Castanera R."/>
            <person name="Alfaro M."/>
            <person name="Ramirez L."/>
            <person name="Pisabarro A.G."/>
            <person name="Kuo A."/>
            <person name="Tritt A."/>
            <person name="Lipzen A."/>
            <person name="He G."/>
            <person name="Yan M."/>
            <person name="Ng V."/>
            <person name="Cullen D."/>
            <person name="Martin F."/>
            <person name="Rosso M.-N."/>
            <person name="Henrissat B."/>
            <person name="Hibbett D."/>
            <person name="Martinez A.T."/>
            <person name="Grigoriev I.V."/>
        </authorList>
    </citation>
    <scope>NUCLEOTIDE SEQUENCE</scope>
    <source>
        <strain evidence="2">AH 44721</strain>
    </source>
</reference>
<protein>
    <submittedName>
        <fullName evidence="2">Uncharacterized protein</fullName>
    </submittedName>
</protein>
<evidence type="ECO:0000313" key="3">
    <source>
        <dbReference type="Proteomes" id="UP000724874"/>
    </source>
</evidence>